<dbReference type="PANTHER" id="PTHR42110:SF1">
    <property type="entry name" value="L-ASPARAGINASE, PUTATIVE (AFU_ORTHOLOGUE AFUA_3G11890)-RELATED"/>
    <property type="match status" value="1"/>
</dbReference>
<organism evidence="1">
    <name type="scientific">uncultured Rubrobacteraceae bacterium</name>
    <dbReference type="NCBI Taxonomy" id="349277"/>
    <lineage>
        <taxon>Bacteria</taxon>
        <taxon>Bacillati</taxon>
        <taxon>Actinomycetota</taxon>
        <taxon>Rubrobacteria</taxon>
        <taxon>Rubrobacterales</taxon>
        <taxon>Rubrobacteraceae</taxon>
        <taxon>environmental samples</taxon>
    </lineage>
</organism>
<protein>
    <recommendedName>
        <fullName evidence="2">Asparaginase</fullName>
    </recommendedName>
</protein>
<dbReference type="InterPro" id="IPR010349">
    <property type="entry name" value="Asparaginase_II"/>
</dbReference>
<dbReference type="EMBL" id="CADCVB010000194">
    <property type="protein sequence ID" value="CAA9446893.1"/>
    <property type="molecule type" value="Genomic_DNA"/>
</dbReference>
<gene>
    <name evidence="1" type="ORF">AVDCRST_MAG78-2967</name>
</gene>
<dbReference type="AlphaFoldDB" id="A0A6J4QJU3"/>
<accession>A0A6J4QJU3</accession>
<evidence type="ECO:0000313" key="1">
    <source>
        <dbReference type="EMBL" id="CAA9446893.1"/>
    </source>
</evidence>
<evidence type="ECO:0008006" key="2">
    <source>
        <dbReference type="Google" id="ProtNLM"/>
    </source>
</evidence>
<sequence>MKPYPPAEPVRAAPPDVPFDAPIAAVWRGHLVESVHRGRYVVRDARGETLDSLGDPAGYVYLRSSAKPFQALPLVFSGAADAFGLTSEELAVACASHSAEPRHLAAVRSILRKAGLSEDDLQSGAHPPMHIPTAVRLARNGEQPRQIHGNCSGKHAGMLAVCVHAGWDPAGYRDAEGPLQKLVRRTIARLCGLEPEEVRLAGDGCGVPVFALPLENLALGFARLAAGGAEDFPEDLLEAVVRVRDAMRAYPGMVAGSGRFDTRLMQTTDLVAKSGAEGVFAAASPTEPGWGLALKISDGAGRAVAPAAGVALAGRGGVRVPAEMITQTVADLHGETIGKVAPLMHAHLGDQPRREEPLKKPE</sequence>
<dbReference type="Pfam" id="PF06089">
    <property type="entry name" value="Asparaginase_II"/>
    <property type="match status" value="1"/>
</dbReference>
<reference evidence="1" key="1">
    <citation type="submission" date="2020-02" db="EMBL/GenBank/DDBJ databases">
        <authorList>
            <person name="Meier V. D."/>
        </authorList>
    </citation>
    <scope>NUCLEOTIDE SEQUENCE</scope>
    <source>
        <strain evidence="1">AVDCRST_MAG78</strain>
    </source>
</reference>
<dbReference type="PANTHER" id="PTHR42110">
    <property type="entry name" value="L-ASPARAGINASE, PUTATIVE (AFU_ORTHOLOGUE AFUA_3G11890)-RELATED"/>
    <property type="match status" value="1"/>
</dbReference>
<name>A0A6J4QJU3_9ACTN</name>
<proteinExistence type="predicted"/>